<accession>A0A9N9CUH5</accession>
<dbReference type="OrthoDB" id="2439676at2759"/>
<name>A0A9N9CUH5_9GLOM</name>
<keyword evidence="3" id="KW-1185">Reference proteome</keyword>
<dbReference type="AlphaFoldDB" id="A0A9N9CUH5"/>
<comment type="caution">
    <text evidence="2">The sequence shown here is derived from an EMBL/GenBank/DDBJ whole genome shotgun (WGS) entry which is preliminary data.</text>
</comment>
<gene>
    <name evidence="2" type="ORF">POCULU_LOCUS8110</name>
</gene>
<dbReference type="EMBL" id="CAJVPJ010002159">
    <property type="protein sequence ID" value="CAG8614434.1"/>
    <property type="molecule type" value="Genomic_DNA"/>
</dbReference>
<dbReference type="PANTHER" id="PTHR33129:SF1">
    <property type="entry name" value="ATP-BINDING PROTEIN"/>
    <property type="match status" value="1"/>
</dbReference>
<proteinExistence type="predicted"/>
<protein>
    <submittedName>
        <fullName evidence="2">2086_t:CDS:1</fullName>
    </submittedName>
</protein>
<dbReference type="Proteomes" id="UP000789572">
    <property type="component" value="Unassembled WGS sequence"/>
</dbReference>
<feature type="region of interest" description="Disordered" evidence="1">
    <location>
        <begin position="357"/>
        <end position="405"/>
    </location>
</feature>
<feature type="compositionally biased region" description="Acidic residues" evidence="1">
    <location>
        <begin position="363"/>
        <end position="387"/>
    </location>
</feature>
<reference evidence="2" key="1">
    <citation type="submission" date="2021-06" db="EMBL/GenBank/DDBJ databases">
        <authorList>
            <person name="Kallberg Y."/>
            <person name="Tangrot J."/>
            <person name="Rosling A."/>
        </authorList>
    </citation>
    <scope>NUCLEOTIDE SEQUENCE</scope>
    <source>
        <strain evidence="2">IA702</strain>
    </source>
</reference>
<dbReference type="InterPro" id="IPR052980">
    <property type="entry name" value="Crinkler_effector"/>
</dbReference>
<organism evidence="2 3">
    <name type="scientific">Paraglomus occultum</name>
    <dbReference type="NCBI Taxonomy" id="144539"/>
    <lineage>
        <taxon>Eukaryota</taxon>
        <taxon>Fungi</taxon>
        <taxon>Fungi incertae sedis</taxon>
        <taxon>Mucoromycota</taxon>
        <taxon>Glomeromycotina</taxon>
        <taxon>Glomeromycetes</taxon>
        <taxon>Paraglomerales</taxon>
        <taxon>Paraglomeraceae</taxon>
        <taxon>Paraglomus</taxon>
    </lineage>
</organism>
<evidence type="ECO:0000313" key="3">
    <source>
        <dbReference type="Proteomes" id="UP000789572"/>
    </source>
</evidence>
<dbReference type="PANTHER" id="PTHR33129">
    <property type="entry name" value="PROTEIN KINASE DOMAIN-CONTAINING PROTEIN-RELATED"/>
    <property type="match status" value="1"/>
</dbReference>
<sequence length="614" mass="70660">MFSVPVIPSSDLPTVEDVRGFNAEELNGFLKRRLNSIDNHINTLTAQEVMGVDFLALKYEILEVSEVILAQTVSIIPNTYLFLCCSFLLLIVKPTKKHIRIIVDQPVAESSSKRRKYDNDDEKLGRFWNALKGGKVEKHDGGQFLELSRDVYYLLAKMNKNENVRRWRITGNPGIGKTFFGYYLLYLLSQQRKTVVYHKLNRSPILFSEEGVFSHAVDNIRAFKDYLGNEEVWYIVDGREPMEYVAKTILVCSPQKRHYSSFDKLGTTIRYMPVWSWEEIDACRTKLFRNLTQEYVRKLYNEWGGIPRFTLFYALNDSQQDLLLRAINSVNDNLLNFVGETTDDNSASHKIVHICTNIPKGEDEGEDGEEGGEGVEDVEITEVEDNPGESSTSKSPAVTRPDKRKNVIGKGKPFYSMSTLEFASDYVSEEIMDKLIKNYRDKLENFVKASSSINDYSSLRGAIFERIAHRKLLKGGSFRTRPLFASTVSCFGANNSNLSIPTRKKRLFSDISEIVPNMYCIPTQKNNASFDAFVFPDTFFQMTVSENHPIIKSGLEKYIKDDNSDIKFYFVLPKEIYNSYQEQVLYTTKRTVLKNRPPWINRLRQYALEIDLKL</sequence>
<evidence type="ECO:0000256" key="1">
    <source>
        <dbReference type="SAM" id="MobiDB-lite"/>
    </source>
</evidence>
<evidence type="ECO:0000313" key="2">
    <source>
        <dbReference type="EMBL" id="CAG8614434.1"/>
    </source>
</evidence>